<protein>
    <submittedName>
        <fullName evidence="1">Uncharacterized protein LOC105123623 isoform X2</fullName>
    </submittedName>
</protein>
<evidence type="ECO:0000313" key="1">
    <source>
        <dbReference type="EMBL" id="MBX15897.1"/>
    </source>
</evidence>
<accession>A0A2P2LD52</accession>
<organism evidence="1">
    <name type="scientific">Rhizophora mucronata</name>
    <name type="common">Asiatic mangrove</name>
    <dbReference type="NCBI Taxonomy" id="61149"/>
    <lineage>
        <taxon>Eukaryota</taxon>
        <taxon>Viridiplantae</taxon>
        <taxon>Streptophyta</taxon>
        <taxon>Embryophyta</taxon>
        <taxon>Tracheophyta</taxon>
        <taxon>Spermatophyta</taxon>
        <taxon>Magnoliopsida</taxon>
        <taxon>eudicotyledons</taxon>
        <taxon>Gunneridae</taxon>
        <taxon>Pentapetalae</taxon>
        <taxon>rosids</taxon>
        <taxon>fabids</taxon>
        <taxon>Malpighiales</taxon>
        <taxon>Rhizophoraceae</taxon>
        <taxon>Rhizophora</taxon>
    </lineage>
</organism>
<dbReference type="AlphaFoldDB" id="A0A2P2LD52"/>
<proteinExistence type="predicted"/>
<sequence length="26" mass="3252">MIKWRVKRRSHGQSKVMFKLLPKIFH</sequence>
<reference evidence="1" key="1">
    <citation type="submission" date="2018-02" db="EMBL/GenBank/DDBJ databases">
        <title>Rhizophora mucronata_Transcriptome.</title>
        <authorList>
            <person name="Meera S.P."/>
            <person name="Sreeshan A."/>
            <person name="Augustine A."/>
        </authorList>
    </citation>
    <scope>NUCLEOTIDE SEQUENCE</scope>
    <source>
        <tissue evidence="1">Leaf</tissue>
    </source>
</reference>
<dbReference type="EMBL" id="GGEC01035413">
    <property type="protein sequence ID" value="MBX15897.1"/>
    <property type="molecule type" value="Transcribed_RNA"/>
</dbReference>
<name>A0A2P2LD52_RHIMU</name>